<reference evidence="1 2" key="1">
    <citation type="submission" date="2020-12" db="EMBL/GenBank/DDBJ databases">
        <title>Complete genome sequence of Mycobacterium heckeshornense JCM 15655T, closely related to a pathogenic non-tuberculous mycobacterial species Mycobacterium xenopi.</title>
        <authorList>
            <person name="Yoshida M."/>
            <person name="Fukano H."/>
            <person name="Asakura T."/>
            <person name="Suzuki M."/>
            <person name="Hoshino Y."/>
        </authorList>
    </citation>
    <scope>NUCLEOTIDE SEQUENCE [LARGE SCALE GENOMIC DNA]</scope>
    <source>
        <strain evidence="1 2">JCM 15655</strain>
    </source>
</reference>
<sequence length="86" mass="9468">MLRVDEGRHEKHALDATYVPDAKHVAHAQHAHAHTHDEQVNARVSAGWPSSFDRHWPPARPAKTVKIASPAVKKPSMRFPAEGAPA</sequence>
<name>A0A7R7JGP2_9MYCO</name>
<evidence type="ECO:0000313" key="2">
    <source>
        <dbReference type="Proteomes" id="UP000595446"/>
    </source>
</evidence>
<organism evidence="1 2">
    <name type="scientific">Mycobacterium heckeshornense</name>
    <dbReference type="NCBI Taxonomy" id="110505"/>
    <lineage>
        <taxon>Bacteria</taxon>
        <taxon>Bacillati</taxon>
        <taxon>Actinomycetota</taxon>
        <taxon>Actinomycetes</taxon>
        <taxon>Mycobacteriales</taxon>
        <taxon>Mycobacteriaceae</taxon>
        <taxon>Mycobacterium</taxon>
    </lineage>
</organism>
<proteinExistence type="predicted"/>
<accession>A0A7R7JGP2</accession>
<keyword evidence="2" id="KW-1185">Reference proteome</keyword>
<protein>
    <submittedName>
        <fullName evidence="1">Uncharacterized protein</fullName>
    </submittedName>
</protein>
<dbReference type="Proteomes" id="UP000595446">
    <property type="component" value="Chromosome"/>
</dbReference>
<evidence type="ECO:0000313" key="1">
    <source>
        <dbReference type="EMBL" id="BCO34687.1"/>
    </source>
</evidence>
<dbReference type="AlphaFoldDB" id="A0A7R7JGP2"/>
<gene>
    <name evidence="1" type="ORF">MHEC_11200</name>
</gene>
<dbReference type="EMBL" id="AP024237">
    <property type="protein sequence ID" value="BCO34687.1"/>
    <property type="molecule type" value="Genomic_DNA"/>
</dbReference>